<evidence type="ECO:0000256" key="3">
    <source>
        <dbReference type="ARBA" id="ARBA00022840"/>
    </source>
</evidence>
<sequence>MSTTAITEATGAVTAAAGAVDSTATPTLGFTDVAKVFATGTRALENVSIDVRPGEFVSVVGPSGCGKSTLLRLAAGLDDATEGVVDVRADTTSFVFQEATLLEWRTAQRNVELVGELAGVGAAERRRRAAEALELVGLKGFENQHPRALSGGMRMRVSIARALVAEPQLALFDEPFGALDEITRLKMQTELQRLFQLKGFAAMFITHSISEAVYLSSRVLVMSGRPGRIVDDIELPWSYPRSPELRYEPEFGRIVGHLSHALEAHS</sequence>
<evidence type="ECO:0000313" key="5">
    <source>
        <dbReference type="EMBL" id="MBT8798947.1"/>
    </source>
</evidence>
<evidence type="ECO:0000256" key="2">
    <source>
        <dbReference type="ARBA" id="ARBA00022741"/>
    </source>
</evidence>
<dbReference type="InterPro" id="IPR003439">
    <property type="entry name" value="ABC_transporter-like_ATP-bd"/>
</dbReference>
<protein>
    <submittedName>
        <fullName evidence="5">ABC transporter ATP-binding protein</fullName>
    </submittedName>
</protein>
<keyword evidence="6" id="KW-1185">Reference proteome</keyword>
<dbReference type="EMBL" id="JAFLHG010000012">
    <property type="protein sequence ID" value="MBT8798947.1"/>
    <property type="molecule type" value="Genomic_DNA"/>
</dbReference>
<dbReference type="InterPro" id="IPR050166">
    <property type="entry name" value="ABC_transporter_ATP-bind"/>
</dbReference>
<dbReference type="PROSITE" id="PS50893">
    <property type="entry name" value="ABC_TRANSPORTER_2"/>
    <property type="match status" value="1"/>
</dbReference>
<dbReference type="Pfam" id="PF00005">
    <property type="entry name" value="ABC_tran"/>
    <property type="match status" value="1"/>
</dbReference>
<evidence type="ECO:0000313" key="6">
    <source>
        <dbReference type="Proteomes" id="UP000740605"/>
    </source>
</evidence>
<keyword evidence="2" id="KW-0547">Nucleotide-binding</keyword>
<organism evidence="5 6">
    <name type="scientific">Microbacterium flavum</name>
    <dbReference type="NCBI Taxonomy" id="415216"/>
    <lineage>
        <taxon>Bacteria</taxon>
        <taxon>Bacillati</taxon>
        <taxon>Actinomycetota</taxon>
        <taxon>Actinomycetes</taxon>
        <taxon>Micrococcales</taxon>
        <taxon>Microbacteriaceae</taxon>
        <taxon>Microbacterium</taxon>
    </lineage>
</organism>
<dbReference type="RefSeq" id="WP_215488181.1">
    <property type="nucleotide sequence ID" value="NZ_BAAAPJ010000003.1"/>
</dbReference>
<accession>A0ABS5XWP0</accession>
<keyword evidence="1" id="KW-0813">Transport</keyword>
<dbReference type="CDD" id="cd03293">
    <property type="entry name" value="ABC_NrtD_SsuB_transporters"/>
    <property type="match status" value="1"/>
</dbReference>
<dbReference type="PANTHER" id="PTHR42788:SF13">
    <property type="entry name" value="ALIPHATIC SULFONATES IMPORT ATP-BINDING PROTEIN SSUB"/>
    <property type="match status" value="1"/>
</dbReference>
<dbReference type="PROSITE" id="PS00211">
    <property type="entry name" value="ABC_TRANSPORTER_1"/>
    <property type="match status" value="1"/>
</dbReference>
<dbReference type="InterPro" id="IPR017871">
    <property type="entry name" value="ABC_transporter-like_CS"/>
</dbReference>
<dbReference type="InterPro" id="IPR027417">
    <property type="entry name" value="P-loop_NTPase"/>
</dbReference>
<reference evidence="5 6" key="1">
    <citation type="submission" date="2021-03" db="EMBL/GenBank/DDBJ databases">
        <title>Microbacterium pauli sp. nov., isolated from microfiltered milk.</title>
        <authorList>
            <person name="Bellassi P."/>
            <person name="Fontana A."/>
            <person name="Callegari M.L."/>
            <person name="Lorenzo M."/>
            <person name="Cappa F."/>
        </authorList>
    </citation>
    <scope>NUCLEOTIDE SEQUENCE [LARGE SCALE GENOMIC DNA]</scope>
    <source>
        <strain evidence="5 6">DSM 18909</strain>
    </source>
</reference>
<dbReference type="Proteomes" id="UP000740605">
    <property type="component" value="Unassembled WGS sequence"/>
</dbReference>
<evidence type="ECO:0000259" key="4">
    <source>
        <dbReference type="PROSITE" id="PS50893"/>
    </source>
</evidence>
<name>A0ABS5XWP0_9MICO</name>
<evidence type="ECO:0000256" key="1">
    <source>
        <dbReference type="ARBA" id="ARBA00022448"/>
    </source>
</evidence>
<feature type="domain" description="ABC transporter" evidence="4">
    <location>
        <begin position="28"/>
        <end position="249"/>
    </location>
</feature>
<proteinExistence type="predicted"/>
<gene>
    <name evidence="5" type="ORF">J0P97_12825</name>
</gene>
<dbReference type="SMART" id="SM00382">
    <property type="entry name" value="AAA"/>
    <property type="match status" value="1"/>
</dbReference>
<dbReference type="Gene3D" id="3.40.50.300">
    <property type="entry name" value="P-loop containing nucleotide triphosphate hydrolases"/>
    <property type="match status" value="1"/>
</dbReference>
<dbReference type="PANTHER" id="PTHR42788">
    <property type="entry name" value="TAURINE IMPORT ATP-BINDING PROTEIN-RELATED"/>
    <property type="match status" value="1"/>
</dbReference>
<dbReference type="InterPro" id="IPR003593">
    <property type="entry name" value="AAA+_ATPase"/>
</dbReference>
<dbReference type="GO" id="GO:0005524">
    <property type="term" value="F:ATP binding"/>
    <property type="evidence" value="ECO:0007669"/>
    <property type="project" value="UniProtKB-KW"/>
</dbReference>
<comment type="caution">
    <text evidence="5">The sequence shown here is derived from an EMBL/GenBank/DDBJ whole genome shotgun (WGS) entry which is preliminary data.</text>
</comment>
<dbReference type="SUPFAM" id="SSF52540">
    <property type="entry name" value="P-loop containing nucleoside triphosphate hydrolases"/>
    <property type="match status" value="1"/>
</dbReference>
<keyword evidence="3 5" id="KW-0067">ATP-binding</keyword>